<reference evidence="1 2" key="1">
    <citation type="journal article" date="2013" name="Proc. Natl. Acad. Sci. U.S.A.">
        <title>The king cobra genome reveals dynamic gene evolution and adaptation in the snake venom system.</title>
        <authorList>
            <person name="Vonk F.J."/>
            <person name="Casewell N.R."/>
            <person name="Henkel C.V."/>
            <person name="Heimberg A.M."/>
            <person name="Jansen H.J."/>
            <person name="McCleary R.J."/>
            <person name="Kerkkamp H.M."/>
            <person name="Vos R.A."/>
            <person name="Guerreiro I."/>
            <person name="Calvete J.J."/>
            <person name="Wuster W."/>
            <person name="Woods A.E."/>
            <person name="Logan J.M."/>
            <person name="Harrison R.A."/>
            <person name="Castoe T.A."/>
            <person name="de Koning A.P."/>
            <person name="Pollock D.D."/>
            <person name="Yandell M."/>
            <person name="Calderon D."/>
            <person name="Renjifo C."/>
            <person name="Currier R.B."/>
            <person name="Salgado D."/>
            <person name="Pla D."/>
            <person name="Sanz L."/>
            <person name="Hyder A.S."/>
            <person name="Ribeiro J.M."/>
            <person name="Arntzen J.W."/>
            <person name="van den Thillart G.E."/>
            <person name="Boetzer M."/>
            <person name="Pirovano W."/>
            <person name="Dirks R.P."/>
            <person name="Spaink H.P."/>
            <person name="Duboule D."/>
            <person name="McGlinn E."/>
            <person name="Kini R.M."/>
            <person name="Richardson M.K."/>
        </authorList>
    </citation>
    <scope>NUCLEOTIDE SEQUENCE</scope>
    <source>
        <tissue evidence="1">Blood</tissue>
    </source>
</reference>
<keyword evidence="2" id="KW-1185">Reference proteome</keyword>
<organism evidence="1 2">
    <name type="scientific">Ophiophagus hannah</name>
    <name type="common">King cobra</name>
    <name type="synonym">Naja hannah</name>
    <dbReference type="NCBI Taxonomy" id="8665"/>
    <lineage>
        <taxon>Eukaryota</taxon>
        <taxon>Metazoa</taxon>
        <taxon>Chordata</taxon>
        <taxon>Craniata</taxon>
        <taxon>Vertebrata</taxon>
        <taxon>Euteleostomi</taxon>
        <taxon>Lepidosauria</taxon>
        <taxon>Squamata</taxon>
        <taxon>Bifurcata</taxon>
        <taxon>Unidentata</taxon>
        <taxon>Episquamata</taxon>
        <taxon>Toxicofera</taxon>
        <taxon>Serpentes</taxon>
        <taxon>Colubroidea</taxon>
        <taxon>Elapidae</taxon>
        <taxon>Elapinae</taxon>
        <taxon>Ophiophagus</taxon>
    </lineage>
</organism>
<dbReference type="AlphaFoldDB" id="V8NA82"/>
<sequence length="84" mass="9431">MPCEADSQQRLDCSQHIWNMTFSAEGAVSIQISPDPSALSCHSEEEGSDKKFICDYKPAESRVDPEIWLVLFLGSKETVQRPKT</sequence>
<name>V8NA82_OPHHA</name>
<gene>
    <name evidence="1" type="ORF">L345_15723</name>
</gene>
<dbReference type="EMBL" id="AZIM01006588">
    <property type="protein sequence ID" value="ETE58553.1"/>
    <property type="molecule type" value="Genomic_DNA"/>
</dbReference>
<proteinExistence type="predicted"/>
<feature type="non-terminal residue" evidence="1">
    <location>
        <position position="1"/>
    </location>
</feature>
<protein>
    <submittedName>
        <fullName evidence="1">Uncharacterized protein</fullName>
    </submittedName>
</protein>
<evidence type="ECO:0000313" key="1">
    <source>
        <dbReference type="EMBL" id="ETE58553.1"/>
    </source>
</evidence>
<evidence type="ECO:0000313" key="2">
    <source>
        <dbReference type="Proteomes" id="UP000018936"/>
    </source>
</evidence>
<accession>V8NA82</accession>
<dbReference type="Proteomes" id="UP000018936">
    <property type="component" value="Unassembled WGS sequence"/>
</dbReference>
<comment type="caution">
    <text evidence="1">The sequence shown here is derived from an EMBL/GenBank/DDBJ whole genome shotgun (WGS) entry which is preliminary data.</text>
</comment>